<dbReference type="EMBL" id="NISK01000002">
    <property type="protein sequence ID" value="OWQ96801.1"/>
    <property type="molecule type" value="Genomic_DNA"/>
</dbReference>
<reference evidence="9 10" key="1">
    <citation type="journal article" date="2010" name="Int. J. Syst. Evol. Microbiol.">
        <title>Sphingopyxis bauzanensis sp. nov., a psychrophilic bacterium isolated from soil.</title>
        <authorList>
            <person name="Zhang D.C."/>
            <person name="Liu H.C."/>
            <person name="Xin Y.H."/>
            <person name="Zhou Y.G."/>
            <person name="Schinner F."/>
            <person name="Margesin R."/>
        </authorList>
    </citation>
    <scope>NUCLEOTIDE SEQUENCE [LARGE SCALE GENOMIC DNA]</scope>
    <source>
        <strain evidence="9 10">DSM 22271</strain>
    </source>
</reference>
<keyword evidence="6 7" id="KW-0472">Membrane</keyword>
<feature type="transmembrane region" description="Helical" evidence="7">
    <location>
        <begin position="293"/>
        <end position="310"/>
    </location>
</feature>
<feature type="transmembrane region" description="Helical" evidence="7">
    <location>
        <begin position="316"/>
        <end position="339"/>
    </location>
</feature>
<evidence type="ECO:0000256" key="3">
    <source>
        <dbReference type="ARBA" id="ARBA00022475"/>
    </source>
</evidence>
<comment type="caution">
    <text evidence="9">The sequence shown here is derived from an EMBL/GenBank/DDBJ whole genome shotgun (WGS) entry which is preliminary data.</text>
</comment>
<dbReference type="SUPFAM" id="SSF103473">
    <property type="entry name" value="MFS general substrate transporter"/>
    <property type="match status" value="1"/>
</dbReference>
<evidence type="ECO:0000256" key="7">
    <source>
        <dbReference type="SAM" id="Phobius"/>
    </source>
</evidence>
<dbReference type="Pfam" id="PF05977">
    <property type="entry name" value="MFS_3"/>
    <property type="match status" value="1"/>
</dbReference>
<keyword evidence="2" id="KW-0813">Transport</keyword>
<organism evidence="9 10">
    <name type="scientific">Sphingopyxis bauzanensis</name>
    <dbReference type="NCBI Taxonomy" id="651663"/>
    <lineage>
        <taxon>Bacteria</taxon>
        <taxon>Pseudomonadati</taxon>
        <taxon>Pseudomonadota</taxon>
        <taxon>Alphaproteobacteria</taxon>
        <taxon>Sphingomonadales</taxon>
        <taxon>Sphingomonadaceae</taxon>
        <taxon>Sphingopyxis</taxon>
    </lineage>
</organism>
<keyword evidence="4 7" id="KW-0812">Transmembrane</keyword>
<accession>A0A246JUQ0</accession>
<feature type="transmembrane region" description="Helical" evidence="7">
    <location>
        <begin position="351"/>
        <end position="371"/>
    </location>
</feature>
<evidence type="ECO:0000256" key="6">
    <source>
        <dbReference type="ARBA" id="ARBA00023136"/>
    </source>
</evidence>
<name>A0A246JUQ0_9SPHN</name>
<dbReference type="AlphaFoldDB" id="A0A246JUQ0"/>
<feature type="transmembrane region" description="Helical" evidence="7">
    <location>
        <begin position="377"/>
        <end position="397"/>
    </location>
</feature>
<evidence type="ECO:0000259" key="8">
    <source>
        <dbReference type="PROSITE" id="PS50850"/>
    </source>
</evidence>
<proteinExistence type="predicted"/>
<dbReference type="GO" id="GO:0005886">
    <property type="term" value="C:plasma membrane"/>
    <property type="evidence" value="ECO:0007669"/>
    <property type="project" value="UniProtKB-SubCell"/>
</dbReference>
<dbReference type="Gene3D" id="1.20.1250.20">
    <property type="entry name" value="MFS general substrate transporter like domains"/>
    <property type="match status" value="1"/>
</dbReference>
<keyword evidence="5 7" id="KW-1133">Transmembrane helix</keyword>
<comment type="subcellular location">
    <subcellularLocation>
        <location evidence="1">Cell membrane</location>
        <topology evidence="1">Multi-pass membrane protein</topology>
    </subcellularLocation>
</comment>
<gene>
    <name evidence="9" type="ORF">CDQ92_06660</name>
</gene>
<dbReference type="InterPro" id="IPR020846">
    <property type="entry name" value="MFS_dom"/>
</dbReference>
<dbReference type="Proteomes" id="UP000197361">
    <property type="component" value="Unassembled WGS sequence"/>
</dbReference>
<evidence type="ECO:0000256" key="2">
    <source>
        <dbReference type="ARBA" id="ARBA00022448"/>
    </source>
</evidence>
<feature type="transmembrane region" description="Helical" evidence="7">
    <location>
        <begin position="169"/>
        <end position="196"/>
    </location>
</feature>
<sequence length="555" mass="59175">MDAGMISTEMIEPLKQGLFRRIWTASLLSNTGRMIQGVGAGWAMVEMNGTPEQVALVQTALTLPITLFALPAGAIADIYDRRLVILFAIIASLVGSILLSIAVFGGHVGPASLLLFTFLVGSGMALFGPSWQASVGEQVTPALLPSAIALNSVSFNIARSFGPAVGGVIVAWAGVAAAFIAAAVCYLPLIVVMILWKRAREIPRLPPERLVEATIAGLRYVLHSPRIRTPLWRTFSAAFAGTAIAALLPLIARDILHGDSRIFGLLLGAFGVGAVLGGLALASLRAKLSTEAVMRLCSFGVAAMAVVVGSSRSELITSLALAVAGAGWLISVAICNISIQLTAPRWVAGRTLATFQAATAGGIALGGWAWGRAATEIGLSGALYASAALLVAVALILGRWMPMPVVKVEDKEMSAQRKELSARLALTPRSGPIAVEIDYRVAPEKARRFYILVQQLQRSRKRNGARSCSVARDIRDPWIWRERYVCATWLDFLRQRDRPTVKEAQIQQEVAALHEGPGPIRATIMLERPIGSVRWKEATPDHGLLPVEPSGVSTP</sequence>
<evidence type="ECO:0000313" key="10">
    <source>
        <dbReference type="Proteomes" id="UP000197361"/>
    </source>
</evidence>
<dbReference type="InterPro" id="IPR036259">
    <property type="entry name" value="MFS_trans_sf"/>
</dbReference>
<feature type="domain" description="Major facilitator superfamily (MFS) profile" evidence="8">
    <location>
        <begin position="1"/>
        <end position="405"/>
    </location>
</feature>
<keyword evidence="10" id="KW-1185">Reference proteome</keyword>
<dbReference type="PANTHER" id="PTHR23513">
    <property type="entry name" value="INTEGRAL MEMBRANE EFFLUX PROTEIN-RELATED"/>
    <property type="match status" value="1"/>
</dbReference>
<dbReference type="PANTHER" id="PTHR23513:SF11">
    <property type="entry name" value="STAPHYLOFERRIN A TRANSPORTER"/>
    <property type="match status" value="1"/>
</dbReference>
<evidence type="ECO:0000256" key="4">
    <source>
        <dbReference type="ARBA" id="ARBA00022692"/>
    </source>
</evidence>
<dbReference type="PROSITE" id="PS50850">
    <property type="entry name" value="MFS"/>
    <property type="match status" value="1"/>
</dbReference>
<feature type="transmembrane region" description="Helical" evidence="7">
    <location>
        <begin position="262"/>
        <end position="281"/>
    </location>
</feature>
<evidence type="ECO:0000256" key="1">
    <source>
        <dbReference type="ARBA" id="ARBA00004651"/>
    </source>
</evidence>
<feature type="transmembrane region" description="Helical" evidence="7">
    <location>
        <begin position="83"/>
        <end position="104"/>
    </location>
</feature>
<dbReference type="GO" id="GO:0022857">
    <property type="term" value="F:transmembrane transporter activity"/>
    <property type="evidence" value="ECO:0007669"/>
    <property type="project" value="InterPro"/>
</dbReference>
<dbReference type="InterPro" id="IPR010290">
    <property type="entry name" value="TM_effector"/>
</dbReference>
<feature type="transmembrane region" description="Helical" evidence="7">
    <location>
        <begin position="54"/>
        <end position="76"/>
    </location>
</feature>
<dbReference type="OrthoDB" id="9809918at2"/>
<evidence type="ECO:0000256" key="5">
    <source>
        <dbReference type="ARBA" id="ARBA00022989"/>
    </source>
</evidence>
<dbReference type="CDD" id="cd06173">
    <property type="entry name" value="MFS_MefA_like"/>
    <property type="match status" value="1"/>
</dbReference>
<keyword evidence="3" id="KW-1003">Cell membrane</keyword>
<evidence type="ECO:0000313" key="9">
    <source>
        <dbReference type="EMBL" id="OWQ96801.1"/>
    </source>
</evidence>
<protein>
    <submittedName>
        <fullName evidence="9">MFS transporter</fullName>
    </submittedName>
</protein>
<feature type="transmembrane region" description="Helical" evidence="7">
    <location>
        <begin position="231"/>
        <end position="250"/>
    </location>
</feature>